<dbReference type="PROSITE" id="PS00028">
    <property type="entry name" value="ZINC_FINGER_C2H2_1"/>
    <property type="match status" value="7"/>
</dbReference>
<feature type="compositionally biased region" description="Low complexity" evidence="8">
    <location>
        <begin position="173"/>
        <end position="200"/>
    </location>
</feature>
<evidence type="ECO:0000256" key="4">
    <source>
        <dbReference type="ARBA" id="ARBA00022771"/>
    </source>
</evidence>
<feature type="compositionally biased region" description="Low complexity" evidence="8">
    <location>
        <begin position="1044"/>
        <end position="1060"/>
    </location>
</feature>
<feature type="domain" description="C2H2-type" evidence="9">
    <location>
        <begin position="688"/>
        <end position="715"/>
    </location>
</feature>
<accession>A0A8S3YWE1</accession>
<keyword evidence="2" id="KW-0479">Metal-binding</keyword>
<dbReference type="OrthoDB" id="3437960at2759"/>
<feature type="compositionally biased region" description="Low complexity" evidence="8">
    <location>
        <begin position="841"/>
        <end position="859"/>
    </location>
</feature>
<keyword evidence="5" id="KW-0862">Zinc</keyword>
<gene>
    <name evidence="10" type="ORF">CUNI_LOCUS6106</name>
</gene>
<evidence type="ECO:0000256" key="7">
    <source>
        <dbReference type="PROSITE-ProRule" id="PRU00042"/>
    </source>
</evidence>
<evidence type="ECO:0000256" key="6">
    <source>
        <dbReference type="ARBA" id="ARBA00023242"/>
    </source>
</evidence>
<dbReference type="Proteomes" id="UP000678393">
    <property type="component" value="Unassembled WGS sequence"/>
</dbReference>
<evidence type="ECO:0000256" key="3">
    <source>
        <dbReference type="ARBA" id="ARBA00022737"/>
    </source>
</evidence>
<dbReference type="GO" id="GO:0005634">
    <property type="term" value="C:nucleus"/>
    <property type="evidence" value="ECO:0007669"/>
    <property type="project" value="UniProtKB-SubCell"/>
</dbReference>
<sequence length="1172" mass="128279">MANRGYLSGPHRLLPSYTSIAGPRTGVGAVSNSRSSPPDFTYDAFPRSTSGGGGARESTNYTRGPPSPASSALNISYPNVNKFPYGLSGVQMPTYNFGSELYNYVSNGFPRKSRMCTFCNKVFTRSTTRRYHERRCPLLRASNSLAKSEENSAAAAAAAAALKEQQQRYKETASAISSQSQSSMVHSTSTSNTSSSSQAAANLSSALPSISSPPHSLHPAYPSHYSPASALGSSPSRSAAAAYSYAHTYGSHFYNTLSAAALSSLDQNSNSLQVKKESDSTSWLSSASSPNSKPREHNGTHSSLLGTVSLASKSFLANSGVDLSPRQSADFHIRSQIPVFPASSLRDMTRSPSPEPGETRSSSPSVVNRRDSASPHVLSAKDEEWKQASHEKADYRNKIAVANISGARLKTTSPPPIVWNKKARLERAQEQYMKIQSMDEEEDEEEEDEEDEDEVEEDEEQFNENGSSYIEGNDGQKKSEENISGSISENSSYDHLTCQFCKKSFSDIITRQAHEALHNQTKSFGCCLCSHAFHCAYSLRIHLIRHHNEGPYTCKQCSNTFEEITDLKSHLLADHTITKQEACSLKYFVLLDNSERNIAQSGAVSDSEQDTKDKSTLSQRRSADSLPSELKEAEPESKSHENNDLVEPFINGAGLSNEETEVCKICNKAFAKSFIRFHERAHADQKPYECPICNKRFGYKNNMKSHMKLHQGLKPYQCQICGARFTRGSTLRRHGRRHKVSRNNMLDYALFDQNTTPMRSSGNGMNITSTSASIPTASHTTHVTAALTNTTEGQAGSRYHKTATADHQLNKSFGYTSHARSSIQPTMSSVDIDRYNSVGRVTSPRTSPVSASSPRVSSSFLPSQTMTSPLVGGLAAVAAANIFAYPGAATPHLYQFYASSNHLMPYSAYSSNHGVPHAVQSDALNLSLGKRKSVLEEDERVQKIRAQRKDSDSYSRNSPPVDNIQKNGGSVKVEAEEPGEMIKECNPFAQNFLSKTEKYQGINKLQDKTEVKYESKEALKISTEDFAAQVNMCCPSPLVQSSTSSLHHQSSAGSPVGSSSCTDSNIQAHASPSGISHHSSPANSAPSPTNISENHLQELLLSLLASGKMFRCSFCEIYFTEYAMFRLHQKYHQSDVSRPFLCSVCGEDCKDKTYFTVHLSEHLGLSTKSGLA</sequence>
<dbReference type="EMBL" id="CAJHNH020000922">
    <property type="protein sequence ID" value="CAG5120548.1"/>
    <property type="molecule type" value="Genomic_DNA"/>
</dbReference>
<evidence type="ECO:0000256" key="2">
    <source>
        <dbReference type="ARBA" id="ARBA00022723"/>
    </source>
</evidence>
<feature type="compositionally biased region" description="Low complexity" evidence="8">
    <location>
        <begin position="1075"/>
        <end position="1090"/>
    </location>
</feature>
<name>A0A8S3YWE1_9EUPU</name>
<feature type="region of interest" description="Disordered" evidence="8">
    <location>
        <begin position="1044"/>
        <end position="1063"/>
    </location>
</feature>
<dbReference type="GO" id="GO:0000981">
    <property type="term" value="F:DNA-binding transcription factor activity, RNA polymerase II-specific"/>
    <property type="evidence" value="ECO:0007669"/>
    <property type="project" value="TreeGrafter"/>
</dbReference>
<evidence type="ECO:0000256" key="1">
    <source>
        <dbReference type="ARBA" id="ARBA00004123"/>
    </source>
</evidence>
<dbReference type="PROSITE" id="PS50157">
    <property type="entry name" value="ZINC_FINGER_C2H2_2"/>
    <property type="match status" value="6"/>
</dbReference>
<dbReference type="InterPro" id="IPR036236">
    <property type="entry name" value="Znf_C2H2_sf"/>
</dbReference>
<organism evidence="10 11">
    <name type="scientific">Candidula unifasciata</name>
    <dbReference type="NCBI Taxonomy" id="100452"/>
    <lineage>
        <taxon>Eukaryota</taxon>
        <taxon>Metazoa</taxon>
        <taxon>Spiralia</taxon>
        <taxon>Lophotrochozoa</taxon>
        <taxon>Mollusca</taxon>
        <taxon>Gastropoda</taxon>
        <taxon>Heterobranchia</taxon>
        <taxon>Euthyneura</taxon>
        <taxon>Panpulmonata</taxon>
        <taxon>Eupulmonata</taxon>
        <taxon>Stylommatophora</taxon>
        <taxon>Helicina</taxon>
        <taxon>Helicoidea</taxon>
        <taxon>Geomitridae</taxon>
        <taxon>Candidula</taxon>
    </lineage>
</organism>
<keyword evidence="4 7" id="KW-0863">Zinc-finger</keyword>
<feature type="region of interest" description="Disordered" evidence="8">
    <location>
        <begin position="272"/>
        <end position="302"/>
    </location>
</feature>
<reference evidence="10" key="1">
    <citation type="submission" date="2021-04" db="EMBL/GenBank/DDBJ databases">
        <authorList>
            <consortium name="Molecular Ecology Group"/>
        </authorList>
    </citation>
    <scope>NUCLEOTIDE SEQUENCE</scope>
</reference>
<feature type="compositionally biased region" description="Low complexity" evidence="8">
    <location>
        <begin position="280"/>
        <end position="292"/>
    </location>
</feature>
<feature type="domain" description="C2H2-type" evidence="9">
    <location>
        <begin position="552"/>
        <end position="580"/>
    </location>
</feature>
<dbReference type="InterPro" id="IPR013087">
    <property type="entry name" value="Znf_C2H2_type"/>
</dbReference>
<feature type="compositionally biased region" description="Basic and acidic residues" evidence="8">
    <location>
        <begin position="629"/>
        <end position="643"/>
    </location>
</feature>
<dbReference type="PANTHER" id="PTHR24394">
    <property type="entry name" value="ZINC FINGER PROTEIN"/>
    <property type="match status" value="1"/>
</dbReference>
<dbReference type="AlphaFoldDB" id="A0A8S3YWE1"/>
<evidence type="ECO:0000313" key="10">
    <source>
        <dbReference type="EMBL" id="CAG5120548.1"/>
    </source>
</evidence>
<dbReference type="PANTHER" id="PTHR24394:SF29">
    <property type="entry name" value="MYONEURIN"/>
    <property type="match status" value="1"/>
</dbReference>
<evidence type="ECO:0000259" key="9">
    <source>
        <dbReference type="PROSITE" id="PS50157"/>
    </source>
</evidence>
<feature type="region of interest" description="Disordered" evidence="8">
    <location>
        <begin position="945"/>
        <end position="971"/>
    </location>
</feature>
<feature type="domain" description="C2H2-type" evidence="9">
    <location>
        <begin position="524"/>
        <end position="551"/>
    </location>
</feature>
<feature type="compositionally biased region" description="Acidic residues" evidence="8">
    <location>
        <begin position="438"/>
        <end position="462"/>
    </location>
</feature>
<dbReference type="FunFam" id="3.30.160.60:FF:000624">
    <property type="entry name" value="zinc finger protein 697"/>
    <property type="match status" value="1"/>
</dbReference>
<feature type="region of interest" description="Disordered" evidence="8">
    <location>
        <begin position="27"/>
        <end position="73"/>
    </location>
</feature>
<dbReference type="SMART" id="SM00355">
    <property type="entry name" value="ZnF_C2H2"/>
    <property type="match status" value="9"/>
</dbReference>
<feature type="compositionally biased region" description="Basic and acidic residues" evidence="8">
    <location>
        <begin position="368"/>
        <end position="391"/>
    </location>
</feature>
<feature type="domain" description="C2H2-type" evidence="9">
    <location>
        <begin position="716"/>
        <end position="743"/>
    </location>
</feature>
<feature type="region of interest" description="Disordered" evidence="8">
    <location>
        <begin position="1070"/>
        <end position="1090"/>
    </location>
</feature>
<feature type="region of interest" description="Disordered" evidence="8">
    <location>
        <begin position="172"/>
        <end position="200"/>
    </location>
</feature>
<evidence type="ECO:0000313" key="11">
    <source>
        <dbReference type="Proteomes" id="UP000678393"/>
    </source>
</evidence>
<proteinExistence type="predicted"/>
<feature type="domain" description="C2H2-type" evidence="9">
    <location>
        <begin position="496"/>
        <end position="523"/>
    </location>
</feature>
<feature type="region of interest" description="Disordered" evidence="8">
    <location>
        <begin position="436"/>
        <end position="486"/>
    </location>
</feature>
<evidence type="ECO:0000256" key="8">
    <source>
        <dbReference type="SAM" id="MobiDB-lite"/>
    </source>
</evidence>
<dbReference type="FunFam" id="3.30.160.60:FF:000110">
    <property type="entry name" value="Zinc finger protein-like"/>
    <property type="match status" value="1"/>
</dbReference>
<comment type="subcellular location">
    <subcellularLocation>
        <location evidence="1">Nucleus</location>
    </subcellularLocation>
</comment>
<feature type="region of interest" description="Disordered" evidence="8">
    <location>
        <begin position="601"/>
        <end position="646"/>
    </location>
</feature>
<protein>
    <recommendedName>
        <fullName evidence="9">C2H2-type domain-containing protein</fullName>
    </recommendedName>
</protein>
<feature type="domain" description="C2H2-type" evidence="9">
    <location>
        <begin position="1110"/>
        <end position="1137"/>
    </location>
</feature>
<dbReference type="Pfam" id="PF00096">
    <property type="entry name" value="zf-C2H2"/>
    <property type="match status" value="2"/>
</dbReference>
<keyword evidence="6" id="KW-0539">Nucleus</keyword>
<comment type="caution">
    <text evidence="10">The sequence shown here is derived from an EMBL/GenBank/DDBJ whole genome shotgun (WGS) entry which is preliminary data.</text>
</comment>
<evidence type="ECO:0000256" key="5">
    <source>
        <dbReference type="ARBA" id="ARBA00022833"/>
    </source>
</evidence>
<feature type="compositionally biased region" description="Polar residues" evidence="8">
    <location>
        <begin position="954"/>
        <end position="968"/>
    </location>
</feature>
<dbReference type="SUPFAM" id="SSF57667">
    <property type="entry name" value="beta-beta-alpha zinc fingers"/>
    <property type="match status" value="3"/>
</dbReference>
<feature type="region of interest" description="Disordered" evidence="8">
    <location>
        <begin position="342"/>
        <end position="391"/>
    </location>
</feature>
<keyword evidence="11" id="KW-1185">Reference proteome</keyword>
<dbReference type="GO" id="GO:0008270">
    <property type="term" value="F:zinc ion binding"/>
    <property type="evidence" value="ECO:0007669"/>
    <property type="project" value="UniProtKB-KW"/>
</dbReference>
<dbReference type="Gene3D" id="3.30.160.60">
    <property type="entry name" value="Classic Zinc Finger"/>
    <property type="match status" value="4"/>
</dbReference>
<feature type="region of interest" description="Disordered" evidence="8">
    <location>
        <begin position="841"/>
        <end position="861"/>
    </location>
</feature>
<keyword evidence="3" id="KW-0677">Repeat</keyword>